<reference evidence="3" key="1">
    <citation type="submission" date="2009-07" db="EMBL/GenBank/DDBJ databases">
        <authorList>
            <person name="Weinstock G."/>
            <person name="Sodergren E."/>
            <person name="Clifton S."/>
            <person name="Fulton L."/>
            <person name="Fulton B."/>
            <person name="Courtney L."/>
            <person name="Fronick C."/>
            <person name="Harrison M."/>
            <person name="Strong C."/>
            <person name="Farmer C."/>
            <person name="Delahaunty K."/>
            <person name="Markovic C."/>
            <person name="Hall O."/>
            <person name="Minx P."/>
            <person name="Tomlinson C."/>
            <person name="Mitreva M."/>
            <person name="Nelson J."/>
            <person name="Hou S."/>
            <person name="Wollam A."/>
            <person name="Pepin K.H."/>
            <person name="Johnson M."/>
            <person name="Bhonagiri V."/>
            <person name="Nash W.E."/>
            <person name="Warren W."/>
            <person name="Chinwalla A."/>
            <person name="Mardis E.R."/>
            <person name="Wilson R.K."/>
        </authorList>
    </citation>
    <scope>NUCLEOTIDE SEQUENCE [LARGE SCALE GENOMIC DNA]</scope>
    <source>
        <strain evidence="3">ATCC 29256</strain>
    </source>
</reference>
<dbReference type="Pfam" id="PF13827">
    <property type="entry name" value="DUF4189"/>
    <property type="match status" value="1"/>
</dbReference>
<accession>C6M542</accession>
<dbReference type="AlphaFoldDB" id="C6M542"/>
<dbReference type="EMBL" id="ACKO02000008">
    <property type="protein sequence ID" value="EET44678.1"/>
    <property type="molecule type" value="Genomic_DNA"/>
</dbReference>
<keyword evidence="4" id="KW-1185">Reference proteome</keyword>
<feature type="domain" description="DUF4189" evidence="2">
    <location>
        <begin position="54"/>
        <end position="162"/>
    </location>
</feature>
<dbReference type="RefSeq" id="WP_003758128.1">
    <property type="nucleotide sequence ID" value="NZ_ACKO02000008.1"/>
</dbReference>
<evidence type="ECO:0000259" key="2">
    <source>
        <dbReference type="Pfam" id="PF13827"/>
    </source>
</evidence>
<sequence>MKHILLVAVMILSSFANANEMSNPCVYHPDLPGCAGNNRPMGQTKRVINIPDRWGAIYFNGANRAIGVSENNTKSAESARREALADCIKNGGGKNPIASNGQGCHFMTEYVNGCGAIAIGGVIGNGRVSAKSDFNLETAEQNAIDSCEKNRPFKCTIRYSGCSRHPDYLRY</sequence>
<organism evidence="3 4">
    <name type="scientific">Neisseria sicca ATCC 29256</name>
    <dbReference type="NCBI Taxonomy" id="547045"/>
    <lineage>
        <taxon>Bacteria</taxon>
        <taxon>Pseudomonadati</taxon>
        <taxon>Pseudomonadota</taxon>
        <taxon>Betaproteobacteria</taxon>
        <taxon>Neisseriales</taxon>
        <taxon>Neisseriaceae</taxon>
        <taxon>Neisseria</taxon>
    </lineage>
</organism>
<proteinExistence type="predicted"/>
<name>C6M542_NEISI</name>
<gene>
    <name evidence="3" type="ORF">NEISICOT_01640</name>
</gene>
<feature type="signal peptide" evidence="1">
    <location>
        <begin position="1"/>
        <end position="18"/>
    </location>
</feature>
<comment type="caution">
    <text evidence="3">The sequence shown here is derived from an EMBL/GenBank/DDBJ whole genome shotgun (WGS) entry which is preliminary data.</text>
</comment>
<dbReference type="Proteomes" id="UP000005365">
    <property type="component" value="Unassembled WGS sequence"/>
</dbReference>
<evidence type="ECO:0000256" key="1">
    <source>
        <dbReference type="SAM" id="SignalP"/>
    </source>
</evidence>
<evidence type="ECO:0000313" key="3">
    <source>
        <dbReference type="EMBL" id="EET44678.1"/>
    </source>
</evidence>
<protein>
    <recommendedName>
        <fullName evidence="2">DUF4189 domain-containing protein</fullName>
    </recommendedName>
</protein>
<evidence type="ECO:0000313" key="4">
    <source>
        <dbReference type="Proteomes" id="UP000005365"/>
    </source>
</evidence>
<feature type="chain" id="PRO_5002968896" description="DUF4189 domain-containing protein" evidence="1">
    <location>
        <begin position="19"/>
        <end position="171"/>
    </location>
</feature>
<keyword evidence="1" id="KW-0732">Signal</keyword>
<dbReference type="InterPro" id="IPR025240">
    <property type="entry name" value="DUF4189"/>
</dbReference>